<evidence type="ECO:0000259" key="5">
    <source>
        <dbReference type="Pfam" id="PF00171"/>
    </source>
</evidence>
<dbReference type="Gene3D" id="3.40.605.10">
    <property type="entry name" value="Aldehyde Dehydrogenase, Chain A, domain 1"/>
    <property type="match status" value="1"/>
</dbReference>
<evidence type="ECO:0000256" key="1">
    <source>
        <dbReference type="ARBA" id="ARBA00011881"/>
    </source>
</evidence>
<feature type="domain" description="Aldehyde dehydrogenase" evidence="5">
    <location>
        <begin position="24"/>
        <end position="481"/>
    </location>
</feature>
<dbReference type="PANTHER" id="PTHR43521">
    <property type="entry name" value="ALPHA-AMINOADIPIC SEMIALDEHYDE DEHYDROGENASE"/>
    <property type="match status" value="1"/>
</dbReference>
<dbReference type="SUPFAM" id="SSF53720">
    <property type="entry name" value="ALDH-like"/>
    <property type="match status" value="1"/>
</dbReference>
<dbReference type="CDD" id="cd07130">
    <property type="entry name" value="ALDH_F7_AASADH"/>
    <property type="match status" value="1"/>
</dbReference>
<comment type="caution">
    <text evidence="6">The sequence shown here is derived from an EMBL/GenBank/DDBJ whole genome shotgun (WGS) entry which is preliminary data.</text>
</comment>
<evidence type="ECO:0000256" key="2">
    <source>
        <dbReference type="ARBA" id="ARBA00023002"/>
    </source>
</evidence>
<dbReference type="GO" id="GO:0004029">
    <property type="term" value="F:aldehyde dehydrogenase (NAD+) activity"/>
    <property type="evidence" value="ECO:0007669"/>
    <property type="project" value="UniProtKB-EC"/>
</dbReference>
<keyword evidence="2 6" id="KW-0560">Oxidoreductase</keyword>
<keyword evidence="3" id="KW-0520">NAD</keyword>
<dbReference type="EC" id="1.2.1.3" evidence="4"/>
<evidence type="ECO:0000313" key="6">
    <source>
        <dbReference type="EMBL" id="MPL98949.1"/>
    </source>
</evidence>
<reference evidence="6" key="1">
    <citation type="submission" date="2019-08" db="EMBL/GenBank/DDBJ databases">
        <authorList>
            <person name="Kucharzyk K."/>
            <person name="Murdoch R.W."/>
            <person name="Higgins S."/>
            <person name="Loffler F."/>
        </authorList>
    </citation>
    <scope>NUCLEOTIDE SEQUENCE</scope>
</reference>
<dbReference type="Gene3D" id="3.40.309.10">
    <property type="entry name" value="Aldehyde Dehydrogenase, Chain A, domain 2"/>
    <property type="match status" value="1"/>
</dbReference>
<dbReference type="InterPro" id="IPR016163">
    <property type="entry name" value="Ald_DH_C"/>
</dbReference>
<dbReference type="PANTHER" id="PTHR43521:SF1">
    <property type="entry name" value="ALPHA-AMINOADIPIC SEMIALDEHYDE DEHYDROGENASE"/>
    <property type="match status" value="1"/>
</dbReference>
<dbReference type="InterPro" id="IPR016161">
    <property type="entry name" value="Ald_DH/histidinol_DH"/>
</dbReference>
<evidence type="ECO:0000256" key="3">
    <source>
        <dbReference type="ARBA" id="ARBA00023027"/>
    </source>
</evidence>
<dbReference type="Pfam" id="PF00171">
    <property type="entry name" value="Aldedh"/>
    <property type="match status" value="1"/>
</dbReference>
<gene>
    <name evidence="6" type="primary">gabD_4</name>
    <name evidence="6" type="ORF">SDC9_45161</name>
</gene>
<dbReference type="InterPro" id="IPR015590">
    <property type="entry name" value="Aldehyde_DH_dom"/>
</dbReference>
<protein>
    <recommendedName>
        <fullName evidence="4">aldehyde dehydrogenase (NAD(+))</fullName>
        <ecNumber evidence="4">1.2.1.3</ecNumber>
    </recommendedName>
</protein>
<accession>A0A644W5B8</accession>
<evidence type="ECO:0000256" key="4">
    <source>
        <dbReference type="ARBA" id="ARBA00024226"/>
    </source>
</evidence>
<dbReference type="InterPro" id="IPR044638">
    <property type="entry name" value="ALDH7A1-like"/>
</dbReference>
<dbReference type="AlphaFoldDB" id="A0A644W5B8"/>
<dbReference type="InterPro" id="IPR029510">
    <property type="entry name" value="Ald_DH_CS_GLU"/>
</dbReference>
<comment type="subunit">
    <text evidence="1">Homotetramer.</text>
</comment>
<name>A0A644W5B8_9ZZZZ</name>
<sequence length="503" mass="52691">MSLAPETRSLLEALGVDAARTTAGTMPSFSPVTGEEIAALTPDTPATAAAAVARAKEAFKAWRQVPAPKRGELVRLLGEELRADKVALGKLVSIEAGKSPSEGQGEVQEMIDICDFAVGLSRQLYGLTIATERPGHRMMETWHPLGVVGVITAFNFPVAVWAWNSALAFVCGDAVIWKPSEKTPLTALACEAILARALARFGAAPENLSQVLIGAGDVGNVLVESPDVALISATGSTRMGRIVGPKVAARFGRSILELGGNNAGIVCPSADLDMTLRAVAFGAMGTAGQRCTTMRRLFVHESVYDALVPRLIKAYASVTVGNPLETQALVGPLIDRQAFDAMQAALAAARVAGGTVHGGAREAIASDAAYYVHPALVEMPEQVGPVLEETFAPILYVMKYSDFDAVLEAHNAVGAGLSSSIFTLDLREMETFLSARGSDCGIANVNIGTSGAEIGGAFGGEKETGGGRESGSDAWKGYMRRATNTINFSRELPLAQGVTFDID</sequence>
<organism evidence="6">
    <name type="scientific">bioreactor metagenome</name>
    <dbReference type="NCBI Taxonomy" id="1076179"/>
    <lineage>
        <taxon>unclassified sequences</taxon>
        <taxon>metagenomes</taxon>
        <taxon>ecological metagenomes</taxon>
    </lineage>
</organism>
<dbReference type="EMBL" id="VSSQ01000638">
    <property type="protein sequence ID" value="MPL98949.1"/>
    <property type="molecule type" value="Genomic_DNA"/>
</dbReference>
<dbReference type="InterPro" id="IPR016162">
    <property type="entry name" value="Ald_DH_N"/>
</dbReference>
<dbReference type="PROSITE" id="PS00687">
    <property type="entry name" value="ALDEHYDE_DEHYDR_GLU"/>
    <property type="match status" value="1"/>
</dbReference>
<proteinExistence type="predicted"/>